<dbReference type="OrthoDB" id="9790710at2"/>
<dbReference type="RefSeq" id="WP_013409329.1">
    <property type="nucleotide sequence ID" value="NC_014655.1"/>
</dbReference>
<accession>E4RZP9</accession>
<protein>
    <submittedName>
        <fullName evidence="3">Glycosyl transferase group 1</fullName>
    </submittedName>
</protein>
<dbReference type="KEGG" id="lby:Lbys_2630"/>
<dbReference type="PANTHER" id="PTHR12526:SF630">
    <property type="entry name" value="GLYCOSYLTRANSFERASE"/>
    <property type="match status" value="1"/>
</dbReference>
<dbReference type="PANTHER" id="PTHR12526">
    <property type="entry name" value="GLYCOSYLTRANSFERASE"/>
    <property type="match status" value="1"/>
</dbReference>
<dbReference type="eggNOG" id="COG0438">
    <property type="taxonomic scope" value="Bacteria"/>
</dbReference>
<keyword evidence="4" id="KW-1185">Reference proteome</keyword>
<feature type="domain" description="Glycosyl transferase family 1" evidence="1">
    <location>
        <begin position="189"/>
        <end position="346"/>
    </location>
</feature>
<evidence type="ECO:0000259" key="1">
    <source>
        <dbReference type="Pfam" id="PF00534"/>
    </source>
</evidence>
<dbReference type="HOGENOM" id="CLU_009583_2_1_10"/>
<dbReference type="AlphaFoldDB" id="E4RZP9"/>
<dbReference type="InterPro" id="IPR001296">
    <property type="entry name" value="Glyco_trans_1"/>
</dbReference>
<evidence type="ECO:0000313" key="3">
    <source>
        <dbReference type="EMBL" id="ADQ18292.1"/>
    </source>
</evidence>
<sequence length="373" mass="42279">MTIYHILTYSYENGGTSKFVADLASFQREKGDIVKILSTNLAGHTTYPVPEGVELISFEPETLTKVIPLYSSALSDYVVAHEKEVDVIHLHCLWNFGELLVDKLNLHHKTVVTIHGSLHPYTFKGLVYYKRLVYSKWFQKNFLRKVKLIHVNHNGEVKDVTDYLGYKPDNMEVIPNGTDLQEVKVTPPADRRRNELLYIGRLHHKKGFEILMPAFKLVLAKRPDAKLLIAGPDDGMLEYIENFCKENGMQEQVQILGTVTGEPKKELFSKSGIFVLPTYSEGFSLAVLEALMYGLPAVVSDQTGLSPLLEDYNAAVVADLTPEAYAKGLLDVLNKDELYNALPENGLRLLREKLEKNQVCTVFNRQVYDKFRS</sequence>
<dbReference type="EMBL" id="CP002305">
    <property type="protein sequence ID" value="ADQ18292.1"/>
    <property type="molecule type" value="Genomic_DNA"/>
</dbReference>
<dbReference type="Gene3D" id="3.40.50.2000">
    <property type="entry name" value="Glycogen Phosphorylase B"/>
    <property type="match status" value="2"/>
</dbReference>
<organism evidence="3 4">
    <name type="scientific">Leadbetterella byssophila (strain DSM 17132 / JCM 16389 / KACC 11308 / NBRC 106382 / 4M15)</name>
    <dbReference type="NCBI Taxonomy" id="649349"/>
    <lineage>
        <taxon>Bacteria</taxon>
        <taxon>Pseudomonadati</taxon>
        <taxon>Bacteroidota</taxon>
        <taxon>Cytophagia</taxon>
        <taxon>Cytophagales</taxon>
        <taxon>Leadbetterellaceae</taxon>
        <taxon>Leadbetterella</taxon>
    </lineage>
</organism>
<dbReference type="InterPro" id="IPR028098">
    <property type="entry name" value="Glyco_trans_4-like_N"/>
</dbReference>
<dbReference type="SUPFAM" id="SSF53756">
    <property type="entry name" value="UDP-Glycosyltransferase/glycogen phosphorylase"/>
    <property type="match status" value="1"/>
</dbReference>
<dbReference type="Pfam" id="PF13439">
    <property type="entry name" value="Glyco_transf_4"/>
    <property type="match status" value="1"/>
</dbReference>
<reference evidence="3 4" key="2">
    <citation type="journal article" date="2011" name="Stand. Genomic Sci.">
        <title>Complete genome sequence of Leadbetterella byssophila type strain (4M15).</title>
        <authorList>
            <person name="Abt B."/>
            <person name="Teshima H."/>
            <person name="Lucas S."/>
            <person name="Lapidus A."/>
            <person name="Del Rio T.G."/>
            <person name="Nolan M."/>
            <person name="Tice H."/>
            <person name="Cheng J.F."/>
            <person name="Pitluck S."/>
            <person name="Liolios K."/>
            <person name="Pagani I."/>
            <person name="Ivanova N."/>
            <person name="Mavromatis K."/>
            <person name="Pati A."/>
            <person name="Tapia R."/>
            <person name="Han C."/>
            <person name="Goodwin L."/>
            <person name="Chen A."/>
            <person name="Palaniappan K."/>
            <person name="Land M."/>
            <person name="Hauser L."/>
            <person name="Chang Y.J."/>
            <person name="Jeffries C.D."/>
            <person name="Rohde M."/>
            <person name="Goker M."/>
            <person name="Tindall B.J."/>
            <person name="Detter J.C."/>
            <person name="Woyke T."/>
            <person name="Bristow J."/>
            <person name="Eisen J.A."/>
            <person name="Markowitz V."/>
            <person name="Hugenholtz P."/>
            <person name="Klenk H.P."/>
            <person name="Kyrpides N.C."/>
        </authorList>
    </citation>
    <scope>NUCLEOTIDE SEQUENCE [LARGE SCALE GENOMIC DNA]</scope>
    <source>
        <strain evidence="4">DSM 17132 / JCM 16389 / KACC 11308 / NBRC 106382 / 4M15</strain>
    </source>
</reference>
<dbReference type="Pfam" id="PF00534">
    <property type="entry name" value="Glycos_transf_1"/>
    <property type="match status" value="1"/>
</dbReference>
<reference key="1">
    <citation type="submission" date="2010-11" db="EMBL/GenBank/DDBJ databases">
        <title>The complete genome of Leadbetterella byssophila DSM 17132.</title>
        <authorList>
            <consortium name="US DOE Joint Genome Institute (JGI-PGF)"/>
            <person name="Lucas S."/>
            <person name="Copeland A."/>
            <person name="Lapidus A."/>
            <person name="Glavina del Rio T."/>
            <person name="Dalin E."/>
            <person name="Tice H."/>
            <person name="Bruce D."/>
            <person name="Goodwin L."/>
            <person name="Pitluck S."/>
            <person name="Kyrpides N."/>
            <person name="Mavromatis K."/>
            <person name="Ivanova N."/>
            <person name="Teshima H."/>
            <person name="Brettin T."/>
            <person name="Detter J.C."/>
            <person name="Han C."/>
            <person name="Tapia R."/>
            <person name="Land M."/>
            <person name="Hauser L."/>
            <person name="Markowitz V."/>
            <person name="Cheng J.-F."/>
            <person name="Hugenholtz P."/>
            <person name="Woyke T."/>
            <person name="Wu D."/>
            <person name="Tindall B."/>
            <person name="Pomrenke H.G."/>
            <person name="Brambilla E."/>
            <person name="Klenk H.-P."/>
            <person name="Eisen J.A."/>
        </authorList>
    </citation>
    <scope>NUCLEOTIDE SEQUENCE [LARGE SCALE GENOMIC DNA]</scope>
    <source>
        <strain>DSM 17132</strain>
    </source>
</reference>
<dbReference type="CAZy" id="GT4">
    <property type="family name" value="Glycosyltransferase Family 4"/>
</dbReference>
<evidence type="ECO:0000259" key="2">
    <source>
        <dbReference type="Pfam" id="PF13439"/>
    </source>
</evidence>
<gene>
    <name evidence="3" type="ordered locus">Lbys_2630</name>
</gene>
<feature type="domain" description="Glycosyltransferase subfamily 4-like N-terminal" evidence="2">
    <location>
        <begin position="14"/>
        <end position="181"/>
    </location>
</feature>
<name>E4RZP9_LEAB4</name>
<dbReference type="STRING" id="649349.Lbys_2630"/>
<dbReference type="Proteomes" id="UP000007435">
    <property type="component" value="Chromosome"/>
</dbReference>
<dbReference type="GO" id="GO:0016757">
    <property type="term" value="F:glycosyltransferase activity"/>
    <property type="evidence" value="ECO:0007669"/>
    <property type="project" value="InterPro"/>
</dbReference>
<evidence type="ECO:0000313" key="4">
    <source>
        <dbReference type="Proteomes" id="UP000007435"/>
    </source>
</evidence>
<keyword evidence="3" id="KW-0808">Transferase</keyword>
<proteinExistence type="predicted"/>